<evidence type="ECO:0000313" key="3">
    <source>
        <dbReference type="Proteomes" id="UP000751190"/>
    </source>
</evidence>
<protein>
    <submittedName>
        <fullName evidence="2">Uncharacterized protein</fullName>
    </submittedName>
</protein>
<keyword evidence="3" id="KW-1185">Reference proteome</keyword>
<sequence length="344" mass="35972">MAMRLLPLASAEAARQYALDLTQRLALRKRLLRVPPPPPPPLAGARAAADGAREPLTVAQLDGEAQLQATAAARATVSVTQAACDTVDRARRSAVPPLFRPRILADGSLAMSPAQEIFNALTMLVPLRAAMRAASSAPGDGGDVVAAAIILHFPFSFCYHLACALRPAAHPVLGNGWCKGDLVMIHFAGACMALGTSGSVRWLYLNMAFSTVCAVRTVMWCNTQIERLFCRVLCVVGYIAPIGYVDSRHLGSAVVWFSLVSVLFVLNGRLKGWGHALSHLALGPLAAVVVAAAELAPGAPAEFADAAAELVRCVGGALASVRLATDDVGPVATLSMLFEGFASA</sequence>
<dbReference type="EMBL" id="JAGTXO010000019">
    <property type="protein sequence ID" value="KAG8462654.1"/>
    <property type="molecule type" value="Genomic_DNA"/>
</dbReference>
<feature type="transmembrane region" description="Helical" evidence="1">
    <location>
        <begin position="250"/>
        <end position="270"/>
    </location>
</feature>
<proteinExistence type="predicted"/>
<accession>A0A8J6C7C6</accession>
<keyword evidence="1" id="KW-0472">Membrane</keyword>
<organism evidence="2 3">
    <name type="scientific">Diacronema lutheri</name>
    <name type="common">Unicellular marine alga</name>
    <name type="synonym">Monochrysis lutheri</name>
    <dbReference type="NCBI Taxonomy" id="2081491"/>
    <lineage>
        <taxon>Eukaryota</taxon>
        <taxon>Haptista</taxon>
        <taxon>Haptophyta</taxon>
        <taxon>Pavlovophyceae</taxon>
        <taxon>Pavlovales</taxon>
        <taxon>Pavlovaceae</taxon>
        <taxon>Diacronema</taxon>
    </lineage>
</organism>
<comment type="caution">
    <text evidence="2">The sequence shown here is derived from an EMBL/GenBank/DDBJ whole genome shotgun (WGS) entry which is preliminary data.</text>
</comment>
<evidence type="ECO:0000313" key="2">
    <source>
        <dbReference type="EMBL" id="KAG8462654.1"/>
    </source>
</evidence>
<dbReference type="Proteomes" id="UP000751190">
    <property type="component" value="Unassembled WGS sequence"/>
</dbReference>
<keyword evidence="1" id="KW-1133">Transmembrane helix</keyword>
<dbReference type="OrthoDB" id="42068at2759"/>
<name>A0A8J6C7C6_DIALT</name>
<gene>
    <name evidence="2" type="ORF">KFE25_004630</name>
</gene>
<keyword evidence="1" id="KW-0812">Transmembrane</keyword>
<evidence type="ECO:0000256" key="1">
    <source>
        <dbReference type="SAM" id="Phobius"/>
    </source>
</evidence>
<dbReference type="AlphaFoldDB" id="A0A8J6C7C6"/>
<reference evidence="2" key="1">
    <citation type="submission" date="2021-05" db="EMBL/GenBank/DDBJ databases">
        <title>The genome of the haptophyte Pavlova lutheri (Diacronema luteri, Pavlovales) - a model for lipid biosynthesis in eukaryotic algae.</title>
        <authorList>
            <person name="Hulatt C.J."/>
            <person name="Posewitz M.C."/>
        </authorList>
    </citation>
    <scope>NUCLEOTIDE SEQUENCE</scope>
    <source>
        <strain evidence="2">NIVA-4/92</strain>
    </source>
</reference>
<feature type="transmembrane region" description="Helical" evidence="1">
    <location>
        <begin position="228"/>
        <end position="244"/>
    </location>
</feature>